<feature type="domain" description="Ca2+-activated K+ channel Slowpoke-like C-terminal" evidence="2">
    <location>
        <begin position="335"/>
        <end position="414"/>
    </location>
</feature>
<reference evidence="3 4" key="1">
    <citation type="submission" date="2013-11" db="EMBL/GenBank/DDBJ databases">
        <title>Opisthorchis viverrini - life in the bile duct.</title>
        <authorList>
            <person name="Young N.D."/>
            <person name="Nagarajan N."/>
            <person name="Lin S.J."/>
            <person name="Korhonen P.K."/>
            <person name="Jex A.R."/>
            <person name="Hall R.S."/>
            <person name="Safavi-Hemami H."/>
            <person name="Kaewkong W."/>
            <person name="Bertrand D."/>
            <person name="Gao S."/>
            <person name="Seet Q."/>
            <person name="Wongkham S."/>
            <person name="Teh B.T."/>
            <person name="Wongkham C."/>
            <person name="Intapan P.M."/>
            <person name="Maleewong W."/>
            <person name="Yang X."/>
            <person name="Hu M."/>
            <person name="Wang Z."/>
            <person name="Hofmann A."/>
            <person name="Sternberg P.W."/>
            <person name="Tan P."/>
            <person name="Wang J."/>
            <person name="Gasser R.B."/>
        </authorList>
    </citation>
    <scope>NUCLEOTIDE SEQUENCE [LARGE SCALE GENOMIC DNA]</scope>
</reference>
<evidence type="ECO:0000313" key="3">
    <source>
        <dbReference type="EMBL" id="KER23919.1"/>
    </source>
</evidence>
<sequence>MAFEAASRSTTDALGCIQLLLRRWVAGLTEWSVVRTRPLPLDFPCLGLGNPSSISTLVQPSGGMAVRHRKGATAERFFYYGVIRFRYFNMLFIKISYISQDVKFTWISPKNLPRKQVFFDPTALTFLETVILGGPSHEVEKLFAEDSGFFPNLLGHTVTSLEFTGFNADTQADGGQKHSTPRDQIPAIGNQQSTVSLFTGESTSGAEKFSVESVDNDQPIFMKPPDADSPMLDKRAVLSSVQEKESEGECVAARDHPKSMGGQHRISWAKSGDNLTVDGNLLTTNVKPSLMVPWRLSTSTSFLSYTTKTGDSVKMRAPYIRLLPLSALGVDPVKIMRETNAYLTFGNLFEMVLMASSTICIGLYRRVVDEIDEDQQSERSDTVTREVGNQIERYVYTFPDVDTEIMAEDLVYCFASVKEIRGTDD</sequence>
<proteinExistence type="predicted"/>
<dbReference type="InterPro" id="IPR048735">
    <property type="entry name" value="Slowpoke-like_C"/>
</dbReference>
<name>A0A075A8T9_OPIVI</name>
<evidence type="ECO:0000259" key="2">
    <source>
        <dbReference type="Pfam" id="PF21014"/>
    </source>
</evidence>
<dbReference type="GeneID" id="20322465"/>
<dbReference type="CTD" id="20322465"/>
<dbReference type="RefSeq" id="XP_009172306.1">
    <property type="nucleotide sequence ID" value="XM_009174042.1"/>
</dbReference>
<organism evidence="3 4">
    <name type="scientific">Opisthorchis viverrini</name>
    <name type="common">Southeast Asian liver fluke</name>
    <dbReference type="NCBI Taxonomy" id="6198"/>
    <lineage>
        <taxon>Eukaryota</taxon>
        <taxon>Metazoa</taxon>
        <taxon>Spiralia</taxon>
        <taxon>Lophotrochozoa</taxon>
        <taxon>Platyhelminthes</taxon>
        <taxon>Trematoda</taxon>
        <taxon>Digenea</taxon>
        <taxon>Opisthorchiida</taxon>
        <taxon>Opisthorchiata</taxon>
        <taxon>Opisthorchiidae</taxon>
        <taxon>Opisthorchis</taxon>
    </lineage>
</organism>
<dbReference type="KEGG" id="ovi:T265_08286"/>
<accession>A0A075A8T9</accession>
<evidence type="ECO:0000256" key="1">
    <source>
        <dbReference type="SAM" id="MobiDB-lite"/>
    </source>
</evidence>
<gene>
    <name evidence="3" type="ORF">T265_08286</name>
</gene>
<feature type="region of interest" description="Disordered" evidence="1">
    <location>
        <begin position="243"/>
        <end position="264"/>
    </location>
</feature>
<dbReference type="EMBL" id="KL596829">
    <property type="protein sequence ID" value="KER23919.1"/>
    <property type="molecule type" value="Genomic_DNA"/>
</dbReference>
<protein>
    <recommendedName>
        <fullName evidence="2">Ca2+-activated K+ channel Slowpoke-like C-terminal domain-containing protein</fullName>
    </recommendedName>
</protein>
<dbReference type="Proteomes" id="UP000054324">
    <property type="component" value="Unassembled WGS sequence"/>
</dbReference>
<dbReference type="Pfam" id="PF21014">
    <property type="entry name" value="Slowpoke_C"/>
    <property type="match status" value="1"/>
</dbReference>
<keyword evidence="4" id="KW-1185">Reference proteome</keyword>
<dbReference type="OrthoDB" id="10035564at2759"/>
<evidence type="ECO:0000313" key="4">
    <source>
        <dbReference type="Proteomes" id="UP000054324"/>
    </source>
</evidence>
<feature type="compositionally biased region" description="Basic and acidic residues" evidence="1">
    <location>
        <begin position="243"/>
        <end position="258"/>
    </location>
</feature>
<dbReference type="AlphaFoldDB" id="A0A075A8T9"/>